<evidence type="ECO:0000256" key="3">
    <source>
        <dbReference type="ARBA" id="ARBA00023125"/>
    </source>
</evidence>
<evidence type="ECO:0000313" key="7">
    <source>
        <dbReference type="EMBL" id="CAK9169150.1"/>
    </source>
</evidence>
<sequence length="272" mass="31482">MVGKNSSNLPPGFRFHPTDEELIMCYLRNQATSRPCPVSIIPEVDIYKFDPWQLPEKAEFGENEWYFFTPRDRKYPNGVRPNRAAVSGYWKATGTDKSIYSGSKYVGVKKALVFYTGRPPKGIKTDWIMHEYRLNEPRSQPNKQNGSMRLDDWVLCRIYKKKNTTRSVEQKEQEDWGAQTLTADDASGSQTFKFPRPCSINNLWELDCLGSISQLLNDNAYNSSFDGNFNRPMEKLELGEMSYQYPDSVKLQMNQSSSLNQQNFLNPVFEFQ</sequence>
<evidence type="ECO:0000313" key="8">
    <source>
        <dbReference type="EMBL" id="CAK9183732.1"/>
    </source>
</evidence>
<evidence type="ECO:0000256" key="1">
    <source>
        <dbReference type="ARBA" id="ARBA00004123"/>
    </source>
</evidence>
<gene>
    <name evidence="7" type="ORF">ILEXP_LOCUS38594</name>
    <name evidence="8" type="ORF">ILEXP_LOCUS54022</name>
</gene>
<feature type="domain" description="NAC" evidence="6">
    <location>
        <begin position="9"/>
        <end position="161"/>
    </location>
</feature>
<dbReference type="Gene3D" id="2.170.150.80">
    <property type="entry name" value="NAC domain"/>
    <property type="match status" value="1"/>
</dbReference>
<evidence type="ECO:0000313" key="9">
    <source>
        <dbReference type="Proteomes" id="UP001642360"/>
    </source>
</evidence>
<dbReference type="InterPro" id="IPR003441">
    <property type="entry name" value="NAC-dom"/>
</dbReference>
<dbReference type="EMBL" id="CAUOFW020008736">
    <property type="protein sequence ID" value="CAK9183732.1"/>
    <property type="molecule type" value="Genomic_DNA"/>
</dbReference>
<comment type="subcellular location">
    <subcellularLocation>
        <location evidence="1">Nucleus</location>
    </subcellularLocation>
</comment>
<dbReference type="PROSITE" id="PS51005">
    <property type="entry name" value="NAC"/>
    <property type="match status" value="1"/>
</dbReference>
<keyword evidence="2" id="KW-0805">Transcription regulation</keyword>
<evidence type="ECO:0000259" key="6">
    <source>
        <dbReference type="PROSITE" id="PS51005"/>
    </source>
</evidence>
<dbReference type="FunFam" id="2.170.150.80:FF:000004">
    <property type="entry name" value="NAC transcription factor"/>
    <property type="match status" value="1"/>
</dbReference>
<keyword evidence="3" id="KW-0238">DNA-binding</keyword>
<evidence type="ECO:0000256" key="4">
    <source>
        <dbReference type="ARBA" id="ARBA00023163"/>
    </source>
</evidence>
<dbReference type="Proteomes" id="UP001642360">
    <property type="component" value="Unassembled WGS sequence"/>
</dbReference>
<comment type="caution">
    <text evidence="8">The sequence shown here is derived from an EMBL/GenBank/DDBJ whole genome shotgun (WGS) entry which is preliminary data.</text>
</comment>
<keyword evidence="5" id="KW-0539">Nucleus</keyword>
<dbReference type="AlphaFoldDB" id="A0ABC8URZ5"/>
<dbReference type="GO" id="GO:0010150">
    <property type="term" value="P:leaf senescence"/>
    <property type="evidence" value="ECO:0007669"/>
    <property type="project" value="UniProtKB-ARBA"/>
</dbReference>
<evidence type="ECO:0000256" key="2">
    <source>
        <dbReference type="ARBA" id="ARBA00023015"/>
    </source>
</evidence>
<keyword evidence="4" id="KW-0804">Transcription</keyword>
<name>A0ABC8URZ5_9AQUA</name>
<organism evidence="8 9">
    <name type="scientific">Ilex paraguariensis</name>
    <name type="common">yerba mate</name>
    <dbReference type="NCBI Taxonomy" id="185542"/>
    <lineage>
        <taxon>Eukaryota</taxon>
        <taxon>Viridiplantae</taxon>
        <taxon>Streptophyta</taxon>
        <taxon>Embryophyta</taxon>
        <taxon>Tracheophyta</taxon>
        <taxon>Spermatophyta</taxon>
        <taxon>Magnoliopsida</taxon>
        <taxon>eudicotyledons</taxon>
        <taxon>Gunneridae</taxon>
        <taxon>Pentapetalae</taxon>
        <taxon>asterids</taxon>
        <taxon>campanulids</taxon>
        <taxon>Aquifoliales</taxon>
        <taxon>Aquifoliaceae</taxon>
        <taxon>Ilex</taxon>
    </lineage>
</organism>
<proteinExistence type="predicted"/>
<dbReference type="PANTHER" id="PTHR31719">
    <property type="entry name" value="NAC TRANSCRIPTION FACTOR 56"/>
    <property type="match status" value="1"/>
</dbReference>
<keyword evidence="9" id="KW-1185">Reference proteome</keyword>
<reference evidence="8 9" key="1">
    <citation type="submission" date="2024-02" db="EMBL/GenBank/DDBJ databases">
        <authorList>
            <person name="Vignale AGUSTIN F."/>
            <person name="Sosa J E."/>
            <person name="Modenutti C."/>
        </authorList>
    </citation>
    <scope>NUCLEOTIDE SEQUENCE [LARGE SCALE GENOMIC DNA]</scope>
</reference>
<dbReference type="GO" id="GO:0005634">
    <property type="term" value="C:nucleus"/>
    <property type="evidence" value="ECO:0007669"/>
    <property type="project" value="UniProtKB-SubCell"/>
</dbReference>
<protein>
    <recommendedName>
        <fullName evidence="6">NAC domain-containing protein</fullName>
    </recommendedName>
</protein>
<dbReference type="PANTHER" id="PTHR31719:SF127">
    <property type="entry name" value="NAC TRANSCRIPTION FACTOR 29"/>
    <property type="match status" value="1"/>
</dbReference>
<dbReference type="EMBL" id="CAUOFW020005250">
    <property type="protein sequence ID" value="CAK9169150.1"/>
    <property type="molecule type" value="Genomic_DNA"/>
</dbReference>
<dbReference type="InterPro" id="IPR036093">
    <property type="entry name" value="NAC_dom_sf"/>
</dbReference>
<accession>A0ABC8URZ5</accession>
<dbReference type="GO" id="GO:0043565">
    <property type="term" value="F:sequence-specific DNA binding"/>
    <property type="evidence" value="ECO:0007669"/>
    <property type="project" value="UniProtKB-ARBA"/>
</dbReference>
<dbReference type="SUPFAM" id="SSF101941">
    <property type="entry name" value="NAC domain"/>
    <property type="match status" value="1"/>
</dbReference>
<dbReference type="Pfam" id="PF02365">
    <property type="entry name" value="NAM"/>
    <property type="match status" value="1"/>
</dbReference>
<evidence type="ECO:0000256" key="5">
    <source>
        <dbReference type="ARBA" id="ARBA00023242"/>
    </source>
</evidence>